<dbReference type="GO" id="GO:0046872">
    <property type="term" value="F:metal ion binding"/>
    <property type="evidence" value="ECO:0007669"/>
    <property type="project" value="UniProtKB-KW"/>
</dbReference>
<dbReference type="AlphaFoldDB" id="F0S247"/>
<keyword evidence="7" id="KW-0234">DNA repair</keyword>
<dbReference type="Proteomes" id="UP000007102">
    <property type="component" value="Chromosome"/>
</dbReference>
<evidence type="ECO:0000256" key="7">
    <source>
        <dbReference type="ARBA" id="ARBA00023204"/>
    </source>
</evidence>
<protein>
    <submittedName>
        <fullName evidence="10">Metallophosphoesterase</fullName>
    </submittedName>
</protein>
<evidence type="ECO:0000256" key="1">
    <source>
        <dbReference type="ARBA" id="ARBA00022722"/>
    </source>
</evidence>
<sequence>MKIAHISDTHLGYTQYRLSERKKDFFLAFEKAVDRIIEERIDIVIHTGDLFETHQPDMVTLSQCIGILQKLKNAGIEFITITGNHDRVLRKGTIPPHKILEELGLLKLVDPYGVLKMGDLFIAGFRYLPKRMIQQLKASFFEKLQEEVDKSKYSILMFHQGIGQYLPHEESFEMEIFDLPQGFKYYAGGHIHVFVKEKLYNGIFSYAGSTEFRSKKEVLSGRRGFNIFDFKTNELKRIEIEGLRSFELLKVSEDKDDIKEKLKELSQRIECYEIPPVVLIDYVYKTTEPEVFKVIFQEIERRALYLKINKKRVTEETIEIESEKGKSFSEFLTDFLKEKNYGETVIKLAEEVIESQTEHVEDILKDYVKKEVGKDWEEIEKYLQESF</sequence>
<feature type="domain" description="Calcineurin-like phosphoesterase" evidence="9">
    <location>
        <begin position="1"/>
        <end position="193"/>
    </location>
</feature>
<dbReference type="InterPro" id="IPR050535">
    <property type="entry name" value="DNA_Repair-Maintenance_Comp"/>
</dbReference>
<dbReference type="RefSeq" id="WP_013637948.1">
    <property type="nucleotide sequence ID" value="NC_015185.1"/>
</dbReference>
<dbReference type="GO" id="GO:0004519">
    <property type="term" value="F:endonuclease activity"/>
    <property type="evidence" value="ECO:0007669"/>
    <property type="project" value="UniProtKB-KW"/>
</dbReference>
<dbReference type="Gene3D" id="3.60.21.10">
    <property type="match status" value="1"/>
</dbReference>
<dbReference type="InterPro" id="IPR032885">
    <property type="entry name" value="Mre11_archaea-type"/>
</dbReference>
<dbReference type="PANTHER" id="PTHR30337:SF0">
    <property type="entry name" value="NUCLEASE SBCCD SUBUNIT D"/>
    <property type="match status" value="1"/>
</dbReference>
<dbReference type="InterPro" id="IPR041796">
    <property type="entry name" value="Mre11_N"/>
</dbReference>
<evidence type="ECO:0000256" key="8">
    <source>
        <dbReference type="ARBA" id="ARBA00023211"/>
    </source>
</evidence>
<keyword evidence="6" id="KW-0269">Exonuclease</keyword>
<keyword evidence="2" id="KW-0479">Metal-binding</keyword>
<organism evidence="10 11">
    <name type="scientific">Desulfurobacterium thermolithotrophum (strain DSM 11699 / BSA)</name>
    <dbReference type="NCBI Taxonomy" id="868864"/>
    <lineage>
        <taxon>Bacteria</taxon>
        <taxon>Pseudomonadati</taxon>
        <taxon>Aquificota</taxon>
        <taxon>Aquificia</taxon>
        <taxon>Desulfurobacteriales</taxon>
        <taxon>Desulfurobacteriaceae</taxon>
        <taxon>Desulfurobacterium</taxon>
    </lineage>
</organism>
<dbReference type="PANTHER" id="PTHR30337">
    <property type="entry name" value="COMPONENT OF ATP-DEPENDENT DSDNA EXONUCLEASE"/>
    <property type="match status" value="1"/>
</dbReference>
<keyword evidence="1" id="KW-0540">Nuclease</keyword>
<keyword evidence="5" id="KW-0378">Hydrolase</keyword>
<dbReference type="SUPFAM" id="SSF56300">
    <property type="entry name" value="Metallo-dependent phosphatases"/>
    <property type="match status" value="1"/>
</dbReference>
<dbReference type="GO" id="GO:0004527">
    <property type="term" value="F:exonuclease activity"/>
    <property type="evidence" value="ECO:0007669"/>
    <property type="project" value="UniProtKB-KW"/>
</dbReference>
<dbReference type="InterPro" id="IPR029052">
    <property type="entry name" value="Metallo-depent_PP-like"/>
</dbReference>
<dbReference type="EMBL" id="CP002543">
    <property type="protein sequence ID" value="ADY72990.1"/>
    <property type="molecule type" value="Genomic_DNA"/>
</dbReference>
<reference evidence="11" key="2">
    <citation type="submission" date="2011-02" db="EMBL/GenBank/DDBJ databases">
        <title>The complete genome of Desulfurobacterium thermolithotrophum DSM 11699.</title>
        <authorList>
            <consortium name="US DOE Joint Genome Institute (JGI-PGF)"/>
            <person name="Lucas S."/>
            <person name="Copeland A."/>
            <person name="Lapidus A."/>
            <person name="Bruce D."/>
            <person name="Goodwin L."/>
            <person name="Pitluck S."/>
            <person name="Kyrpides N."/>
            <person name="Mavromatis K."/>
            <person name="Pagani I."/>
            <person name="Ivanova N."/>
            <person name="Mikhailova N."/>
            <person name="Daligault H."/>
            <person name="Detter J.C."/>
            <person name="Tapia R."/>
            <person name="Han C."/>
            <person name="Land M."/>
            <person name="Hauser L."/>
            <person name="Markowitz V."/>
            <person name="Cheng J.-F."/>
            <person name="Hugenholtz P."/>
            <person name="Woyke T."/>
            <person name="Wu D."/>
            <person name="Spring S."/>
            <person name="Brambilla E."/>
            <person name="Klenk H.-P."/>
            <person name="Eisen J.A."/>
        </authorList>
    </citation>
    <scope>NUCLEOTIDE SEQUENCE [LARGE SCALE GENOMIC DNA]</scope>
    <source>
        <strain evidence="11">DSM 11699 / BSA</strain>
    </source>
</reference>
<reference evidence="10 11" key="1">
    <citation type="journal article" date="2011" name="Stand. Genomic Sci.">
        <title>Complete genome sequence of the thermophilic sulfur-reducer Desulfurobacterium thermolithotrophum type strain (BSA(T)) from a deep-sea hydrothermal vent.</title>
        <authorList>
            <person name="Goker M."/>
            <person name="Daligault H."/>
            <person name="Mwirichia R."/>
            <person name="Lapidus A."/>
            <person name="Lucas S."/>
            <person name="Deshpande S."/>
            <person name="Pagani I."/>
            <person name="Tapia R."/>
            <person name="Cheng J.F."/>
            <person name="Goodwin L."/>
            <person name="Pitluck S."/>
            <person name="Liolios K."/>
            <person name="Ivanova N."/>
            <person name="Mavromatis K."/>
            <person name="Mikhailova N."/>
            <person name="Pati A."/>
            <person name="Chen A."/>
            <person name="Palaniappan K."/>
            <person name="Han C."/>
            <person name="Land M."/>
            <person name="Hauser L."/>
            <person name="Pan C."/>
            <person name="Brambilla E.M."/>
            <person name="Rohde M."/>
            <person name="Spring S."/>
            <person name="Sikorski J."/>
            <person name="Wirth R."/>
            <person name="Detter J.C."/>
            <person name="Woyke T."/>
            <person name="Bristow J."/>
            <person name="Eisen J.A."/>
            <person name="Markowitz V."/>
            <person name="Hugenholtz P."/>
            <person name="Kyrpides N.C."/>
            <person name="Klenk H.P."/>
        </authorList>
    </citation>
    <scope>NUCLEOTIDE SEQUENCE [LARGE SCALE GENOMIC DNA]</scope>
    <source>
        <strain evidence="11">DSM 11699 / BSA</strain>
    </source>
</reference>
<evidence type="ECO:0000256" key="2">
    <source>
        <dbReference type="ARBA" id="ARBA00022723"/>
    </source>
</evidence>
<accession>F0S247</accession>
<dbReference type="InParanoid" id="F0S247"/>
<evidence type="ECO:0000313" key="11">
    <source>
        <dbReference type="Proteomes" id="UP000007102"/>
    </source>
</evidence>
<evidence type="ECO:0000256" key="4">
    <source>
        <dbReference type="ARBA" id="ARBA00022763"/>
    </source>
</evidence>
<dbReference type="Pfam" id="PF00149">
    <property type="entry name" value="Metallophos"/>
    <property type="match status" value="1"/>
</dbReference>
<keyword evidence="3" id="KW-0255">Endonuclease</keyword>
<evidence type="ECO:0000256" key="5">
    <source>
        <dbReference type="ARBA" id="ARBA00022801"/>
    </source>
</evidence>
<dbReference type="OrthoDB" id="9773856at2"/>
<evidence type="ECO:0000259" key="9">
    <source>
        <dbReference type="Pfam" id="PF00149"/>
    </source>
</evidence>
<evidence type="ECO:0000313" key="10">
    <source>
        <dbReference type="EMBL" id="ADY72990.1"/>
    </source>
</evidence>
<keyword evidence="8" id="KW-0464">Manganese</keyword>
<keyword evidence="4" id="KW-0227">DNA damage</keyword>
<dbReference type="InterPro" id="IPR004843">
    <property type="entry name" value="Calcineurin-like_PHP"/>
</dbReference>
<evidence type="ECO:0000256" key="6">
    <source>
        <dbReference type="ARBA" id="ARBA00022839"/>
    </source>
</evidence>
<dbReference type="HOGENOM" id="CLU_026621_5_2_0"/>
<dbReference type="eggNOG" id="COG0420">
    <property type="taxonomic scope" value="Bacteria"/>
</dbReference>
<dbReference type="HAMAP" id="MF_02044">
    <property type="entry name" value="Mre11"/>
    <property type="match status" value="1"/>
</dbReference>
<dbReference type="KEGG" id="dte:Dester_0334"/>
<keyword evidence="11" id="KW-1185">Reference proteome</keyword>
<gene>
    <name evidence="10" type="ordered locus">Dester_0334</name>
</gene>
<proteinExistence type="inferred from homology"/>
<dbReference type="STRING" id="868864.Dester_0334"/>
<evidence type="ECO:0000256" key="3">
    <source>
        <dbReference type="ARBA" id="ARBA00022759"/>
    </source>
</evidence>
<name>F0S247_DESTD</name>
<dbReference type="CDD" id="cd00840">
    <property type="entry name" value="MPP_Mre11_N"/>
    <property type="match status" value="1"/>
</dbReference>
<dbReference type="GO" id="GO:0006302">
    <property type="term" value="P:double-strand break repair"/>
    <property type="evidence" value="ECO:0007669"/>
    <property type="project" value="InterPro"/>
</dbReference>